<evidence type="ECO:0000256" key="2">
    <source>
        <dbReference type="ARBA" id="ARBA00022741"/>
    </source>
</evidence>
<dbReference type="Proteomes" id="UP000613160">
    <property type="component" value="Unassembled WGS sequence"/>
</dbReference>
<dbReference type="InterPro" id="IPR004006">
    <property type="entry name" value="DhaK_dom"/>
</dbReference>
<dbReference type="InterPro" id="IPR007324">
    <property type="entry name" value="Sugar-bd_dom_put"/>
</dbReference>
<protein>
    <submittedName>
        <fullName evidence="6">Dihydroxyacetone kinase</fullName>
    </submittedName>
</protein>
<dbReference type="InterPro" id="IPR050861">
    <property type="entry name" value="Dihydroxyacetone_Kinase"/>
</dbReference>
<gene>
    <name evidence="6" type="ORF">GCM10011335_11250</name>
</gene>
<dbReference type="PANTHER" id="PTHR28629">
    <property type="entry name" value="TRIOKINASE/FMN CYCLASE"/>
    <property type="match status" value="1"/>
</dbReference>
<dbReference type="SUPFAM" id="SSF82549">
    <property type="entry name" value="DAK1/DegV-like"/>
    <property type="match status" value="1"/>
</dbReference>
<accession>A0A917D8T2</accession>
<keyword evidence="4" id="KW-0067">ATP-binding</keyword>
<dbReference type="GO" id="GO:0005829">
    <property type="term" value="C:cytosol"/>
    <property type="evidence" value="ECO:0007669"/>
    <property type="project" value="TreeGrafter"/>
</dbReference>
<dbReference type="EMBL" id="BMJJ01000002">
    <property type="protein sequence ID" value="GGD10096.1"/>
    <property type="molecule type" value="Genomic_DNA"/>
</dbReference>
<evidence type="ECO:0000313" key="6">
    <source>
        <dbReference type="EMBL" id="GGD10096.1"/>
    </source>
</evidence>
<dbReference type="GO" id="GO:0019563">
    <property type="term" value="P:glycerol catabolic process"/>
    <property type="evidence" value="ECO:0007669"/>
    <property type="project" value="TreeGrafter"/>
</dbReference>
<name>A0A917D8T2_9HYPH</name>
<sequence>MARQNVSSLVRDPVAAAPAGGAPAIPWHFQDDPLLWAGWLYVQDGLTQSDIAKVMGVSRATVNGYLAEARRTGIVSLSMEATRLGEFSVAQALKQHFRLEACIVVPAADPASPLIERLGLAGAKVLRGLVKPGDSIGVAWGRTVMAVARAMAPTVVPDLSVVQATGGLTATFDFSPELCASRLAQALGARSINISAPAIVSHAAVRDVLMAEPILAEQFALARSVDKILFGVCSTRPDSLIYESALVTPEDVGDPVTSRATAVVAGRLIDDRGRPILGALDDRTIGLTLAEIGRIRTRIAVAGGADKVPAILAVLRGRHANILVTDAKTGHGILQAEGVPAALGALRGRGKTQLQGGTAVKTKKLINDPKNIIEEMLEGIVKAHPTKVRQLPENSRSLVAVDGPRPGKVGIVVGGGSGHEPSFLGFVGKGLADACAVGNVFASPPPDPILECTKAASGGAGVLYLYGNYAGDVMNFDMAAEMAAMEDIEVRTVVTLDDVASAPRDQRDKRRGVAGNFFVFKIAGAAADKMWTLDEVERVAQKANASTFTVGVALYPCSLPQTLKHNFEIGENEMEIGMGIHGEPGIVREPLKSADEVTDAMLERIFDELPTEKGGKVAVLINSLGSTPLMELYVVNRRVHQRLEKRGIAVHANWVGTYCSSLEMAGMSVTLIHLDAELTELLDHPCDCAMFRAG</sequence>
<keyword evidence="2" id="KW-0547">Nucleotide-binding</keyword>
<dbReference type="SUPFAM" id="SSF100950">
    <property type="entry name" value="NagB/RpiA/CoA transferase-like"/>
    <property type="match status" value="1"/>
</dbReference>
<evidence type="ECO:0000256" key="1">
    <source>
        <dbReference type="ARBA" id="ARBA00022679"/>
    </source>
</evidence>
<dbReference type="Pfam" id="PF02733">
    <property type="entry name" value="Dak1"/>
    <property type="match status" value="1"/>
</dbReference>
<dbReference type="PANTHER" id="PTHR28629:SF4">
    <property type="entry name" value="TRIOKINASE_FMN CYCLASE"/>
    <property type="match status" value="1"/>
</dbReference>
<dbReference type="InterPro" id="IPR037171">
    <property type="entry name" value="NagB/RpiA_transferase-like"/>
</dbReference>
<dbReference type="Pfam" id="PF04198">
    <property type="entry name" value="Sugar-bind"/>
    <property type="match status" value="1"/>
</dbReference>
<proteinExistence type="predicted"/>
<keyword evidence="1" id="KW-0808">Transferase</keyword>
<keyword evidence="3 6" id="KW-0418">Kinase</keyword>
<evidence type="ECO:0000259" key="5">
    <source>
        <dbReference type="PROSITE" id="PS51481"/>
    </source>
</evidence>
<dbReference type="FunFam" id="3.30.1180.20:FF:000001">
    <property type="entry name" value="Dihydroxyacetone kinase 1"/>
    <property type="match status" value="1"/>
</dbReference>
<dbReference type="Gene3D" id="1.10.10.10">
    <property type="entry name" value="Winged helix-like DNA-binding domain superfamily/Winged helix DNA-binding domain"/>
    <property type="match status" value="1"/>
</dbReference>
<dbReference type="GO" id="GO:0005524">
    <property type="term" value="F:ATP binding"/>
    <property type="evidence" value="ECO:0007669"/>
    <property type="project" value="UniProtKB-KW"/>
</dbReference>
<dbReference type="Gene3D" id="3.40.50.1360">
    <property type="match status" value="1"/>
</dbReference>
<feature type="domain" description="DhaK" evidence="5">
    <location>
        <begin position="368"/>
        <end position="691"/>
    </location>
</feature>
<reference evidence="6" key="1">
    <citation type="journal article" date="2014" name="Int. J. Syst. Evol. Microbiol.">
        <title>Complete genome sequence of Corynebacterium casei LMG S-19264T (=DSM 44701T), isolated from a smear-ripened cheese.</title>
        <authorList>
            <consortium name="US DOE Joint Genome Institute (JGI-PGF)"/>
            <person name="Walter F."/>
            <person name="Albersmeier A."/>
            <person name="Kalinowski J."/>
            <person name="Ruckert C."/>
        </authorList>
    </citation>
    <scope>NUCLEOTIDE SEQUENCE</scope>
    <source>
        <strain evidence="6">CGMCC 1.15493</strain>
    </source>
</reference>
<dbReference type="AlphaFoldDB" id="A0A917D8T2"/>
<dbReference type="Gene3D" id="3.30.1180.20">
    <property type="entry name" value="Dihydroxyacetone kinase, domain 2"/>
    <property type="match status" value="1"/>
</dbReference>
<dbReference type="RefSeq" id="WP_188849586.1">
    <property type="nucleotide sequence ID" value="NZ_BMJJ01000002.1"/>
</dbReference>
<dbReference type="Gene3D" id="3.40.50.10440">
    <property type="entry name" value="Dihydroxyacetone kinase, domain 1"/>
    <property type="match status" value="1"/>
</dbReference>
<organism evidence="6 7">
    <name type="scientific">Aureimonas glaciei</name>
    <dbReference type="NCBI Taxonomy" id="1776957"/>
    <lineage>
        <taxon>Bacteria</taxon>
        <taxon>Pseudomonadati</taxon>
        <taxon>Pseudomonadota</taxon>
        <taxon>Alphaproteobacteria</taxon>
        <taxon>Hyphomicrobiales</taxon>
        <taxon>Aurantimonadaceae</taxon>
        <taxon>Aureimonas</taxon>
    </lineage>
</organism>
<evidence type="ECO:0000256" key="4">
    <source>
        <dbReference type="ARBA" id="ARBA00022840"/>
    </source>
</evidence>
<dbReference type="FunFam" id="3.40.50.10440:FF:000001">
    <property type="entry name" value="Dihydroxyacetone kinase, DhaK subunit"/>
    <property type="match status" value="1"/>
</dbReference>
<dbReference type="GO" id="GO:0030246">
    <property type="term" value="F:carbohydrate binding"/>
    <property type="evidence" value="ECO:0007669"/>
    <property type="project" value="InterPro"/>
</dbReference>
<keyword evidence="7" id="KW-1185">Reference proteome</keyword>
<reference evidence="6" key="2">
    <citation type="submission" date="2020-09" db="EMBL/GenBank/DDBJ databases">
        <authorList>
            <person name="Sun Q."/>
            <person name="Zhou Y."/>
        </authorList>
    </citation>
    <scope>NUCLEOTIDE SEQUENCE</scope>
    <source>
        <strain evidence="6">CGMCC 1.15493</strain>
    </source>
</reference>
<dbReference type="PROSITE" id="PS51481">
    <property type="entry name" value="DHAK"/>
    <property type="match status" value="1"/>
</dbReference>
<comment type="caution">
    <text evidence="6">The sequence shown here is derived from an EMBL/GenBank/DDBJ whole genome shotgun (WGS) entry which is preliminary data.</text>
</comment>
<dbReference type="InterPro" id="IPR036388">
    <property type="entry name" value="WH-like_DNA-bd_sf"/>
</dbReference>
<evidence type="ECO:0000313" key="7">
    <source>
        <dbReference type="Proteomes" id="UP000613160"/>
    </source>
</evidence>
<dbReference type="GO" id="GO:0004371">
    <property type="term" value="F:glycerone kinase activity"/>
    <property type="evidence" value="ECO:0007669"/>
    <property type="project" value="InterPro"/>
</dbReference>
<evidence type="ECO:0000256" key="3">
    <source>
        <dbReference type="ARBA" id="ARBA00022777"/>
    </source>
</evidence>